<comment type="catalytic activity">
    <reaction evidence="1">
        <text>ATP + protein L-histidine = ADP + protein N-phospho-L-histidine.</text>
        <dbReference type="EC" id="2.7.13.3"/>
    </reaction>
</comment>
<keyword evidence="4" id="KW-0808">Transferase</keyword>
<dbReference type="InterPro" id="IPR029016">
    <property type="entry name" value="GAF-like_dom_sf"/>
</dbReference>
<dbReference type="EC" id="2.7.13.3" evidence="2"/>
<dbReference type="InterPro" id="IPR000014">
    <property type="entry name" value="PAS"/>
</dbReference>
<dbReference type="EMBL" id="JBHUOM010000002">
    <property type="protein sequence ID" value="MFD2934068.1"/>
    <property type="molecule type" value="Genomic_DNA"/>
</dbReference>
<dbReference type="InterPro" id="IPR036097">
    <property type="entry name" value="HisK_dim/P_sf"/>
</dbReference>
<dbReference type="InterPro" id="IPR001610">
    <property type="entry name" value="PAC"/>
</dbReference>
<reference evidence="10" key="1">
    <citation type="journal article" date="2019" name="Int. J. Syst. Evol. Microbiol.">
        <title>The Global Catalogue of Microorganisms (GCM) 10K type strain sequencing project: providing services to taxonomists for standard genome sequencing and annotation.</title>
        <authorList>
            <consortium name="The Broad Institute Genomics Platform"/>
            <consortium name="The Broad Institute Genome Sequencing Center for Infectious Disease"/>
            <person name="Wu L."/>
            <person name="Ma J."/>
        </authorList>
    </citation>
    <scope>NUCLEOTIDE SEQUENCE [LARGE SCALE GENOMIC DNA]</scope>
    <source>
        <strain evidence="10">KCTC 52490</strain>
    </source>
</reference>
<dbReference type="InterPro" id="IPR000700">
    <property type="entry name" value="PAS-assoc_C"/>
</dbReference>
<dbReference type="SUPFAM" id="SSF47384">
    <property type="entry name" value="Homodimeric domain of signal transducing histidine kinase"/>
    <property type="match status" value="1"/>
</dbReference>
<dbReference type="SMART" id="SM00387">
    <property type="entry name" value="HATPase_c"/>
    <property type="match status" value="1"/>
</dbReference>
<evidence type="ECO:0000256" key="2">
    <source>
        <dbReference type="ARBA" id="ARBA00012438"/>
    </source>
</evidence>
<evidence type="ECO:0000259" key="7">
    <source>
        <dbReference type="PROSITE" id="PS50112"/>
    </source>
</evidence>
<dbReference type="SUPFAM" id="SSF55874">
    <property type="entry name" value="ATPase domain of HSP90 chaperone/DNA topoisomerase II/histidine kinase"/>
    <property type="match status" value="1"/>
</dbReference>
<dbReference type="Proteomes" id="UP001597512">
    <property type="component" value="Unassembled WGS sequence"/>
</dbReference>
<dbReference type="InterPro" id="IPR035965">
    <property type="entry name" value="PAS-like_dom_sf"/>
</dbReference>
<proteinExistence type="predicted"/>
<comment type="caution">
    <text evidence="9">The sequence shown here is derived from an EMBL/GenBank/DDBJ whole genome shotgun (WGS) entry which is preliminary data.</text>
</comment>
<dbReference type="Pfam" id="PF00512">
    <property type="entry name" value="HisKA"/>
    <property type="match status" value="1"/>
</dbReference>
<dbReference type="PANTHER" id="PTHR43304">
    <property type="entry name" value="PHYTOCHROME-LIKE PROTEIN CPH1"/>
    <property type="match status" value="1"/>
</dbReference>
<dbReference type="Gene3D" id="3.30.450.40">
    <property type="match status" value="1"/>
</dbReference>
<dbReference type="SUPFAM" id="SSF55785">
    <property type="entry name" value="PYP-like sensor domain (PAS domain)"/>
    <property type="match status" value="5"/>
</dbReference>
<dbReference type="SUPFAM" id="SSF55781">
    <property type="entry name" value="GAF domain-like"/>
    <property type="match status" value="1"/>
</dbReference>
<dbReference type="InterPro" id="IPR004358">
    <property type="entry name" value="Sig_transdc_His_kin-like_C"/>
</dbReference>
<dbReference type="InterPro" id="IPR003661">
    <property type="entry name" value="HisK_dim/P_dom"/>
</dbReference>
<dbReference type="InterPro" id="IPR036890">
    <property type="entry name" value="HATPase_C_sf"/>
</dbReference>
<evidence type="ECO:0000256" key="4">
    <source>
        <dbReference type="ARBA" id="ARBA00022679"/>
    </source>
</evidence>
<dbReference type="Pfam" id="PF08447">
    <property type="entry name" value="PAS_3"/>
    <property type="match status" value="2"/>
</dbReference>
<dbReference type="PANTHER" id="PTHR43304:SF1">
    <property type="entry name" value="PAC DOMAIN-CONTAINING PROTEIN"/>
    <property type="match status" value="1"/>
</dbReference>
<dbReference type="CDD" id="cd00130">
    <property type="entry name" value="PAS"/>
    <property type="match status" value="4"/>
</dbReference>
<evidence type="ECO:0000259" key="8">
    <source>
        <dbReference type="PROSITE" id="PS50113"/>
    </source>
</evidence>
<dbReference type="PROSITE" id="PS50112">
    <property type="entry name" value="PAS"/>
    <property type="match status" value="2"/>
</dbReference>
<dbReference type="Gene3D" id="3.30.450.20">
    <property type="entry name" value="PAS domain"/>
    <property type="match status" value="5"/>
</dbReference>
<evidence type="ECO:0000256" key="5">
    <source>
        <dbReference type="ARBA" id="ARBA00022777"/>
    </source>
</evidence>
<evidence type="ECO:0000313" key="10">
    <source>
        <dbReference type="Proteomes" id="UP001597512"/>
    </source>
</evidence>
<dbReference type="SMART" id="SM00388">
    <property type="entry name" value="HisKA"/>
    <property type="match status" value="1"/>
</dbReference>
<dbReference type="InterPro" id="IPR003594">
    <property type="entry name" value="HATPase_dom"/>
</dbReference>
<protein>
    <recommendedName>
        <fullName evidence="2">histidine kinase</fullName>
        <ecNumber evidence="2">2.7.13.3</ecNumber>
    </recommendedName>
</protein>
<feature type="domain" description="PAS" evidence="7">
    <location>
        <begin position="570"/>
        <end position="641"/>
    </location>
</feature>
<feature type="domain" description="PAC" evidence="8">
    <location>
        <begin position="517"/>
        <end position="569"/>
    </location>
</feature>
<evidence type="ECO:0000256" key="3">
    <source>
        <dbReference type="ARBA" id="ARBA00022553"/>
    </source>
</evidence>
<dbReference type="SMART" id="SM00086">
    <property type="entry name" value="PAC"/>
    <property type="match status" value="4"/>
</dbReference>
<dbReference type="Pfam" id="PF01590">
    <property type="entry name" value="GAF"/>
    <property type="match status" value="1"/>
</dbReference>
<dbReference type="Gene3D" id="2.10.70.100">
    <property type="match status" value="1"/>
</dbReference>
<accession>A0ABW6AHW9</accession>
<organism evidence="9 10">
    <name type="scientific">Spirosoma flavum</name>
    <dbReference type="NCBI Taxonomy" id="2048557"/>
    <lineage>
        <taxon>Bacteria</taxon>
        <taxon>Pseudomonadati</taxon>
        <taxon>Bacteroidota</taxon>
        <taxon>Cytophagia</taxon>
        <taxon>Cytophagales</taxon>
        <taxon>Cytophagaceae</taxon>
        <taxon>Spirosoma</taxon>
    </lineage>
</organism>
<dbReference type="InterPro" id="IPR013767">
    <property type="entry name" value="PAS_fold"/>
</dbReference>
<dbReference type="PROSITE" id="PS50109">
    <property type="entry name" value="HIS_KIN"/>
    <property type="match status" value="1"/>
</dbReference>
<dbReference type="Pfam" id="PF02518">
    <property type="entry name" value="HATPase_c"/>
    <property type="match status" value="1"/>
</dbReference>
<keyword evidence="3" id="KW-0597">Phosphoprotein</keyword>
<dbReference type="InterPro" id="IPR005467">
    <property type="entry name" value="His_kinase_dom"/>
</dbReference>
<dbReference type="CDD" id="cd00082">
    <property type="entry name" value="HisKA"/>
    <property type="match status" value="1"/>
</dbReference>
<dbReference type="InterPro" id="IPR003018">
    <property type="entry name" value="GAF"/>
</dbReference>
<keyword evidence="5" id="KW-0418">Kinase</keyword>
<dbReference type="PROSITE" id="PS50113">
    <property type="entry name" value="PAC"/>
    <property type="match status" value="3"/>
</dbReference>
<dbReference type="Gene3D" id="3.30.565.10">
    <property type="entry name" value="Histidine kinase-like ATPase, C-terminal domain"/>
    <property type="match status" value="1"/>
</dbReference>
<dbReference type="RefSeq" id="WP_381499320.1">
    <property type="nucleotide sequence ID" value="NZ_JBHUOM010000002.1"/>
</dbReference>
<name>A0ABW6AHW9_9BACT</name>
<dbReference type="SMART" id="SM00091">
    <property type="entry name" value="PAS"/>
    <property type="match status" value="5"/>
</dbReference>
<dbReference type="PRINTS" id="PR00344">
    <property type="entry name" value="BCTRLSENSOR"/>
</dbReference>
<evidence type="ECO:0000256" key="1">
    <source>
        <dbReference type="ARBA" id="ARBA00000085"/>
    </source>
</evidence>
<feature type="domain" description="PAC" evidence="8">
    <location>
        <begin position="768"/>
        <end position="820"/>
    </location>
</feature>
<dbReference type="InterPro" id="IPR052162">
    <property type="entry name" value="Sensor_kinase/Photoreceptor"/>
</dbReference>
<keyword evidence="10" id="KW-1185">Reference proteome</keyword>
<dbReference type="InterPro" id="IPR013655">
    <property type="entry name" value="PAS_fold_3"/>
</dbReference>
<feature type="domain" description="Histidine kinase" evidence="6">
    <location>
        <begin position="966"/>
        <end position="1183"/>
    </location>
</feature>
<dbReference type="CDD" id="cd00075">
    <property type="entry name" value="HATPase"/>
    <property type="match status" value="1"/>
</dbReference>
<sequence length="1198" mass="133714">MNIPLGTARITGFAETKPGEHTLFFFTPVLNKQGRIVDLQLHQTATSGPDSSSACLSDWMVPQSSALLAPLWPALEKGACCSLSYELASNQPGKLTFTPLNGGYLVELQAGSTLPSPLSPDPLWGLMRVQIQKEERRRVGAMLLQLLPQRVPCQQAVIYAFDVTLQTAQVQSQLIEEQTTRLAAIFGTDIDFFRVGQTIVCQQVEAHTTGVAFTLSLYQQGYRSFMLVPLLEDGQVIGALLVAQDQPFFFTDDYQSLIRNLIQELFGEQLLDKALISSLSPPVDTRNQLLEAIVSNTPVGLTLFRPLWQQGQITDFAFLLTNPANAAILGHSIAEMAGQTVKTLFPQTSRLGLLERLVGVVRTGVSLQYQKHVQSDGISLWGHFTLTRVGENVLFTIMDISALKQAQAKLHKKNEKLANQILAHTKHVSELSVLQNAILKHAGQAILSTGIDGVIQTANQACETLMDYSIQELIGLVPRAMPGTAENPFPVISCHPYEGTNSKIPFFQLALAGQGHVNQECVIIGKHGRPVPVLLSASTLQDEDGTTIGYIGIASDISALKQAQAKLRQKNQELSTFFEGALDMHCISDSQGMISEVNKAFQTALGYSAAELTAIPFLYLIHPDEQKFVYQQLLSNILQQPVRNQINRMRRKDGTYRIIEWTAIGIDDRVYGSARDITERQQNEIQVRNLNQRLQLATQAVGQGIWEQDLETGILVWEDRLLKIIGIEPGRTDWSFEKFIHMMHPEDRATFVESTQQVTHQGSQDDKFSSVCRIIKLDGTTVYLETHGLVVKNQDGHPVRAIGVAWDVTERKLAEAALRESEQRFREIADNVDEVFWIHSAEPFRLLYLNPAFERVWNRSRQTTFDDMTTFTDDIVTEDRPAIDAFFRDYMAGIEGQLDCRLQRPDGSRCWLSVRTFIIRDSAGKITRHIGIANDITSQKEKEFVLQQSLHREQELNQLKSQFVSTASHEFRTPLMTIQSSVDLIGRYLDFPPDRARPSIQNHLGVIQKEIEKFSTLLTDMLTIGQIEAGKITFMPRWIDVLAFCETLIDTHFSERPDERLVQIVIQGTPRSAYIDDNLMSHVLINLLSNAFKFSNGNPELRLAFGDHQLTLQVIDQGIGIPAADVANLFQAFFRASNTVGIQGTGLGLVIARQFVELHAGTLELQSESHKGTVFTILLPLGSPDQALMEEVITPMRG</sequence>
<gene>
    <name evidence="9" type="ORF">ACFS25_09765</name>
</gene>
<dbReference type="Gene3D" id="1.10.287.130">
    <property type="match status" value="1"/>
</dbReference>
<dbReference type="Pfam" id="PF00989">
    <property type="entry name" value="PAS"/>
    <property type="match status" value="1"/>
</dbReference>
<dbReference type="NCBIfam" id="TIGR00229">
    <property type="entry name" value="sensory_box"/>
    <property type="match status" value="5"/>
</dbReference>
<dbReference type="Pfam" id="PF13426">
    <property type="entry name" value="PAS_9"/>
    <property type="match status" value="1"/>
</dbReference>
<feature type="domain" description="PAS" evidence="7">
    <location>
        <begin position="690"/>
        <end position="762"/>
    </location>
</feature>
<feature type="domain" description="PAC" evidence="8">
    <location>
        <begin position="896"/>
        <end position="948"/>
    </location>
</feature>
<evidence type="ECO:0000313" key="9">
    <source>
        <dbReference type="EMBL" id="MFD2934068.1"/>
    </source>
</evidence>
<evidence type="ECO:0000259" key="6">
    <source>
        <dbReference type="PROSITE" id="PS50109"/>
    </source>
</evidence>